<dbReference type="Gene3D" id="1.10.10.10">
    <property type="entry name" value="Winged helix-like DNA-binding domain superfamily/Winged helix DNA-binding domain"/>
    <property type="match status" value="1"/>
</dbReference>
<dbReference type="InterPro" id="IPR013196">
    <property type="entry name" value="HTH_11"/>
</dbReference>
<dbReference type="OrthoDB" id="9815009at2"/>
<dbReference type="SUPFAM" id="SSF46785">
    <property type="entry name" value="Winged helix' DNA-binding domain"/>
    <property type="match status" value="1"/>
</dbReference>
<name>A0A5C4TBK8_9BACL</name>
<evidence type="ECO:0000313" key="3">
    <source>
        <dbReference type="Proteomes" id="UP000307943"/>
    </source>
</evidence>
<dbReference type="InterPro" id="IPR036388">
    <property type="entry name" value="WH-like_DNA-bd_sf"/>
</dbReference>
<dbReference type="Pfam" id="PF08279">
    <property type="entry name" value="HTH_11"/>
    <property type="match status" value="1"/>
</dbReference>
<protein>
    <submittedName>
        <fullName evidence="2">HTH domain-containing protein</fullName>
    </submittedName>
</protein>
<dbReference type="PANTHER" id="PTHR34580:SF3">
    <property type="entry name" value="PROTEIN PAFB"/>
    <property type="match status" value="1"/>
</dbReference>
<dbReference type="Proteomes" id="UP000307943">
    <property type="component" value="Unassembled WGS sequence"/>
</dbReference>
<dbReference type="EMBL" id="VDCQ01000014">
    <property type="protein sequence ID" value="TNJ66036.1"/>
    <property type="molecule type" value="Genomic_DNA"/>
</dbReference>
<gene>
    <name evidence="2" type="ORF">FE784_12120</name>
</gene>
<proteinExistence type="predicted"/>
<dbReference type="AlphaFoldDB" id="A0A5C4TBK8"/>
<accession>A0A5C4TBK8</accession>
<comment type="caution">
    <text evidence="2">The sequence shown here is derived from an EMBL/GenBank/DDBJ whole genome shotgun (WGS) entry which is preliminary data.</text>
</comment>
<feature type="domain" description="Helix-turn-helix type 11" evidence="1">
    <location>
        <begin position="8"/>
        <end position="57"/>
    </location>
</feature>
<organism evidence="2 3">
    <name type="scientific">Paenibacillus hemerocallicola</name>
    <dbReference type="NCBI Taxonomy" id="1172614"/>
    <lineage>
        <taxon>Bacteria</taxon>
        <taxon>Bacillati</taxon>
        <taxon>Bacillota</taxon>
        <taxon>Bacilli</taxon>
        <taxon>Bacillales</taxon>
        <taxon>Paenibacillaceae</taxon>
        <taxon>Paenibacillus</taxon>
    </lineage>
</organism>
<dbReference type="InterPro" id="IPR036390">
    <property type="entry name" value="WH_DNA-bd_sf"/>
</dbReference>
<dbReference type="PANTHER" id="PTHR34580">
    <property type="match status" value="1"/>
</dbReference>
<evidence type="ECO:0000259" key="1">
    <source>
        <dbReference type="Pfam" id="PF08279"/>
    </source>
</evidence>
<dbReference type="InterPro" id="IPR051534">
    <property type="entry name" value="CBASS_pafABC_assoc_protein"/>
</dbReference>
<evidence type="ECO:0000313" key="2">
    <source>
        <dbReference type="EMBL" id="TNJ66036.1"/>
    </source>
</evidence>
<reference evidence="2 3" key="1">
    <citation type="submission" date="2019-05" db="EMBL/GenBank/DDBJ databases">
        <title>We sequenced the genome of Paenibacillus hemerocallicola KCTC 33185 for further insight into its adaptation and study the phylogeny of Paenibacillus.</title>
        <authorList>
            <person name="Narsing Rao M.P."/>
        </authorList>
    </citation>
    <scope>NUCLEOTIDE SEQUENCE [LARGE SCALE GENOMIC DNA]</scope>
    <source>
        <strain evidence="2 3">KCTC 33185</strain>
    </source>
</reference>
<keyword evidence="3" id="KW-1185">Reference proteome</keyword>
<sequence>MGRLDGMLSILRLLKANEKMTAETMAEILEISVRTVYRYIDLLNVSGVPIIAESGHGGGFQLPATFSSVPLFLTPRN</sequence>